<evidence type="ECO:0000313" key="12">
    <source>
        <dbReference type="EMBL" id="KEP48641.1"/>
    </source>
</evidence>
<feature type="binding site" evidence="11">
    <location>
        <position position="151"/>
    </location>
    <ligand>
        <name>Ni(2+)</name>
        <dbReference type="ChEBI" id="CHEBI:49786"/>
        <note>for nickel-dependent acireductone dioxygenase activity</note>
    </ligand>
</feature>
<dbReference type="GO" id="GO:0019509">
    <property type="term" value="P:L-methionine salvage from methylthioadenosine"/>
    <property type="evidence" value="ECO:0007669"/>
    <property type="project" value="UniProtKB-UniRule"/>
</dbReference>
<feature type="binding site" evidence="11">
    <location>
        <position position="147"/>
    </location>
    <ligand>
        <name>Fe(2+)</name>
        <dbReference type="ChEBI" id="CHEBI:29033"/>
        <note>for iron-dependent acireductone dioxygenase activity</note>
    </ligand>
</feature>
<evidence type="ECO:0000256" key="9">
    <source>
        <dbReference type="ARBA" id="ARBA00023167"/>
    </source>
</evidence>
<feature type="binding site" evidence="11">
    <location>
        <position position="191"/>
    </location>
    <ligand>
        <name>Ni(2+)</name>
        <dbReference type="ChEBI" id="CHEBI:49786"/>
        <note>for nickel-dependent acireductone dioxygenase activity</note>
    </ligand>
</feature>
<dbReference type="GO" id="GO:0010309">
    <property type="term" value="F:acireductone dioxygenase [iron(II)-requiring] activity"/>
    <property type="evidence" value="ECO:0007669"/>
    <property type="project" value="UniProtKB-UniRule"/>
</dbReference>
<dbReference type="HAMAP" id="MF_03154">
    <property type="entry name" value="Salvage_MtnD_euk"/>
    <property type="match status" value="1"/>
</dbReference>
<dbReference type="GO" id="GO:0016151">
    <property type="term" value="F:nickel cation binding"/>
    <property type="evidence" value="ECO:0007669"/>
    <property type="project" value="UniProtKB-UniRule"/>
</dbReference>
<dbReference type="Pfam" id="PF03079">
    <property type="entry name" value="ARD"/>
    <property type="match status" value="1"/>
</dbReference>
<dbReference type="GO" id="GO:0005506">
    <property type="term" value="F:iron ion binding"/>
    <property type="evidence" value="ECO:0007669"/>
    <property type="project" value="UniProtKB-UniRule"/>
</dbReference>
<dbReference type="InterPro" id="IPR011051">
    <property type="entry name" value="RmlC_Cupin_sf"/>
</dbReference>
<dbReference type="EC" id="1.13.11.53" evidence="11"/>
<dbReference type="EMBL" id="AZST01000481">
    <property type="protein sequence ID" value="KEP48641.1"/>
    <property type="molecule type" value="Genomic_DNA"/>
</dbReference>
<dbReference type="OrthoDB" id="1867259at2759"/>
<feature type="binding site" evidence="11">
    <location>
        <position position="145"/>
    </location>
    <ligand>
        <name>Ni(2+)</name>
        <dbReference type="ChEBI" id="CHEBI:49786"/>
        <note>for nickel-dependent acireductone dioxygenase activity</note>
    </ligand>
</feature>
<feature type="binding site" evidence="11">
    <location>
        <position position="151"/>
    </location>
    <ligand>
        <name>Fe(2+)</name>
        <dbReference type="ChEBI" id="CHEBI:29033"/>
        <note>for iron-dependent acireductone dioxygenase activity</note>
    </ligand>
</feature>
<dbReference type="Gene3D" id="2.60.120.10">
    <property type="entry name" value="Jelly Rolls"/>
    <property type="match status" value="1"/>
</dbReference>
<gene>
    <name evidence="11" type="primary">ADI1</name>
    <name evidence="12" type="ORF">V565_119570</name>
</gene>
<feature type="binding site" evidence="11">
    <location>
        <position position="145"/>
    </location>
    <ligand>
        <name>Fe(2+)</name>
        <dbReference type="ChEBI" id="CHEBI:29033"/>
        <note>for iron-dependent acireductone dioxygenase activity</note>
    </ligand>
</feature>
<keyword evidence="4 11" id="KW-0028">Amino-acid biosynthesis</keyword>
<dbReference type="SUPFAM" id="SSF51182">
    <property type="entry name" value="RmlC-like cupins"/>
    <property type="match status" value="1"/>
</dbReference>
<evidence type="ECO:0000256" key="3">
    <source>
        <dbReference type="ARBA" id="ARBA00022596"/>
    </source>
</evidence>
<dbReference type="CDD" id="cd02232">
    <property type="entry name" value="cupin_ARD"/>
    <property type="match status" value="1"/>
</dbReference>
<comment type="pathway">
    <text evidence="11">Amino-acid biosynthesis; L-methionine biosynthesis via salvage pathway; L-methionine from S-methyl-5-thio-alpha-D-ribose 1-phosphate: step 5/6.</text>
</comment>
<dbReference type="GO" id="GO:0005737">
    <property type="term" value="C:cytoplasm"/>
    <property type="evidence" value="ECO:0007669"/>
    <property type="project" value="UniProtKB-SubCell"/>
</dbReference>
<dbReference type="STRING" id="1423351.A0A074RNI7"/>
<dbReference type="HOGENOM" id="CLU_090154_1_0_1"/>
<accession>A0A074RNI7</accession>
<keyword evidence="5 11" id="KW-0479">Metal-binding</keyword>
<evidence type="ECO:0000256" key="7">
    <source>
        <dbReference type="ARBA" id="ARBA00023002"/>
    </source>
</evidence>
<dbReference type="Proteomes" id="UP000027456">
    <property type="component" value="Unassembled WGS sequence"/>
</dbReference>
<keyword evidence="7 11" id="KW-0560">Oxidoreductase</keyword>
<dbReference type="InterPro" id="IPR004313">
    <property type="entry name" value="ARD"/>
</dbReference>
<dbReference type="UniPathway" id="UPA00904">
    <property type="reaction ID" value="UER00878"/>
</dbReference>
<evidence type="ECO:0000256" key="5">
    <source>
        <dbReference type="ARBA" id="ARBA00022723"/>
    </source>
</evidence>
<dbReference type="InterPro" id="IPR027496">
    <property type="entry name" value="ARD_euk"/>
</dbReference>
<dbReference type="GO" id="GO:0010308">
    <property type="term" value="F:acireductone dioxygenase (Ni2+-requiring) activity"/>
    <property type="evidence" value="ECO:0007669"/>
    <property type="project" value="UniProtKB-UniRule"/>
</dbReference>
<evidence type="ECO:0000256" key="1">
    <source>
        <dbReference type="ARBA" id="ARBA00000428"/>
    </source>
</evidence>
<comment type="cofactor">
    <cofactor evidence="11">
        <name>Fe(2+)</name>
        <dbReference type="ChEBI" id="CHEBI:29033"/>
    </cofactor>
    <cofactor evidence="11">
        <name>Ni(2+)</name>
        <dbReference type="ChEBI" id="CHEBI:49786"/>
    </cofactor>
    <text evidence="11">Binds either 1 Fe or Ni cation per monomer. Iron-binding promotes an acireductone dioxygenase reaction producing 2-keto-4-methylthiobutyrate, while nickel-binding promotes an acireductone dioxygenase reaction producing 3-(methylsulfanyl)propanoate.</text>
</comment>
<organism evidence="12 13">
    <name type="scientific">Rhizoctonia solani 123E</name>
    <dbReference type="NCBI Taxonomy" id="1423351"/>
    <lineage>
        <taxon>Eukaryota</taxon>
        <taxon>Fungi</taxon>
        <taxon>Dikarya</taxon>
        <taxon>Basidiomycota</taxon>
        <taxon>Agaricomycotina</taxon>
        <taxon>Agaricomycetes</taxon>
        <taxon>Cantharellales</taxon>
        <taxon>Ceratobasidiaceae</taxon>
        <taxon>Rhizoctonia</taxon>
    </lineage>
</organism>
<comment type="caution">
    <text evidence="12">The sequence shown here is derived from an EMBL/GenBank/DDBJ whole genome shotgun (WGS) entry which is preliminary data.</text>
</comment>
<sequence>MSKGPRLVDCGTTTYRGGGGQLIGSRPLSAQRVIEAPKINQYNRVIWVRSFGVLSPFNDHHDMLAYIFDNDGSDQRLPHVTEPPLPVSEAELKELGVLYWRADGPEVVESVAKERGYKNRDTINVSRAGLGDLYESKIKGFFEEHMHEDEEIRYILDGTGYFDVRRTRDEAWVRIAVEKGDLLVIPAGIYHRFTLDTNDYIKALRLFQDEPKWVPHNRSPLTDENLHRKSYLQTINV</sequence>
<evidence type="ECO:0000256" key="6">
    <source>
        <dbReference type="ARBA" id="ARBA00022964"/>
    </source>
</evidence>
<dbReference type="PANTHER" id="PTHR23418:SF0">
    <property type="entry name" value="ACIREDUCTONE DIOXYGENASE"/>
    <property type="match status" value="1"/>
</dbReference>
<dbReference type="FunFam" id="2.60.120.10:FF:000079">
    <property type="entry name" value="1,2-dihydroxy-3-keto-5-methylthiopentene dioxygenase"/>
    <property type="match status" value="1"/>
</dbReference>
<feature type="binding site" evidence="11">
    <location>
        <position position="191"/>
    </location>
    <ligand>
        <name>Fe(2+)</name>
        <dbReference type="ChEBI" id="CHEBI:29033"/>
        <note>for iron-dependent acireductone dioxygenase activity</note>
    </ligand>
</feature>
<evidence type="ECO:0000256" key="11">
    <source>
        <dbReference type="HAMAP-Rule" id="MF_03154"/>
    </source>
</evidence>
<evidence type="ECO:0000256" key="2">
    <source>
        <dbReference type="ARBA" id="ARBA00022490"/>
    </source>
</evidence>
<protein>
    <recommendedName>
        <fullName evidence="11">Acireductone dioxygenase</fullName>
    </recommendedName>
    <alternativeName>
        <fullName evidence="11">Acireductone dioxygenase (Fe(2+)-requiring)</fullName>
        <shortName evidence="11">ARD'</shortName>
        <shortName evidence="11">Fe-ARD</shortName>
        <ecNumber evidence="11">1.13.11.54</ecNumber>
    </alternativeName>
    <alternativeName>
        <fullName evidence="11">Acireductone dioxygenase (Ni(2+)-requiring)</fullName>
        <shortName evidence="11">ARD</shortName>
        <shortName evidence="11">Ni-ARD</shortName>
        <ecNumber evidence="11">1.13.11.53</ecNumber>
    </alternativeName>
</protein>
<name>A0A074RNI7_9AGAM</name>
<keyword evidence="3 11" id="KW-0533">Nickel</keyword>
<keyword evidence="2 11" id="KW-0963">Cytoplasm</keyword>
<comment type="similarity">
    <text evidence="11">Belongs to the acireductone dioxygenase (ARD) family.</text>
</comment>
<reference evidence="12 13" key="1">
    <citation type="submission" date="2013-12" db="EMBL/GenBank/DDBJ databases">
        <authorList>
            <person name="Cubeta M."/>
            <person name="Pakala S."/>
            <person name="Fedorova N."/>
            <person name="Thomas E."/>
            <person name="Dean R."/>
            <person name="Jabaji S."/>
            <person name="Neate S."/>
            <person name="Toda T."/>
            <person name="Tavantzis S."/>
            <person name="Vilgalys R."/>
            <person name="Bharathan N."/>
            <person name="Pakala S."/>
            <person name="Losada L.S."/>
            <person name="Zafar N."/>
            <person name="Nierman W."/>
        </authorList>
    </citation>
    <scope>NUCLEOTIDE SEQUENCE [LARGE SCALE GENOMIC DNA]</scope>
    <source>
        <strain evidence="12 13">123E</strain>
    </source>
</reference>
<keyword evidence="6 11" id="KW-0223">Dioxygenase</keyword>
<keyword evidence="8 11" id="KW-0408">Iron</keyword>
<evidence type="ECO:0000256" key="10">
    <source>
        <dbReference type="ARBA" id="ARBA00023242"/>
    </source>
</evidence>
<comment type="function">
    <text evidence="11">Catalyzes 2 different reactions between oxygen and the acireductone 1,2-dihydroxy-3-keto-5-methylthiopentene (DHK-MTPene) depending upon the metal bound in the active site. Fe-containing acireductone dioxygenase (Fe-ARD) produces formate and 2-keto-4-methylthiobutyrate (KMTB), the alpha-ketoacid precursor of methionine in the methionine recycle pathway. Ni-containing acireductone dioxygenase (Ni-ARD) produces methylthiopropionate, carbon monoxide and formate, and does not lie on the methionine recycle pathway.</text>
</comment>
<evidence type="ECO:0000256" key="4">
    <source>
        <dbReference type="ARBA" id="ARBA00022605"/>
    </source>
</evidence>
<dbReference type="AlphaFoldDB" id="A0A074RNI7"/>
<dbReference type="InterPro" id="IPR014710">
    <property type="entry name" value="RmlC-like_jellyroll"/>
</dbReference>
<proteinExistence type="inferred from homology"/>
<comment type="subcellular location">
    <subcellularLocation>
        <location evidence="11">Cytoplasm</location>
    </subcellularLocation>
    <subcellularLocation>
        <location evidence="11">Nucleus</location>
    </subcellularLocation>
</comment>
<dbReference type="GO" id="GO:0005634">
    <property type="term" value="C:nucleus"/>
    <property type="evidence" value="ECO:0007669"/>
    <property type="project" value="UniProtKB-SubCell"/>
</dbReference>
<keyword evidence="13" id="KW-1185">Reference proteome</keyword>
<dbReference type="PANTHER" id="PTHR23418">
    <property type="entry name" value="ACIREDUCTONE DIOXYGENASE"/>
    <property type="match status" value="1"/>
</dbReference>
<dbReference type="EC" id="1.13.11.54" evidence="11"/>
<evidence type="ECO:0000313" key="13">
    <source>
        <dbReference type="Proteomes" id="UP000027456"/>
    </source>
</evidence>
<feature type="binding site" evidence="11">
    <location>
        <position position="147"/>
    </location>
    <ligand>
        <name>Ni(2+)</name>
        <dbReference type="ChEBI" id="CHEBI:49786"/>
        <note>for nickel-dependent acireductone dioxygenase activity</note>
    </ligand>
</feature>
<comment type="catalytic activity">
    <reaction evidence="11">
        <text>1,2-dihydroxy-5-(methylsulfanyl)pent-1-en-3-one + O2 = 3-(methylsulfanyl)propanoate + CO + formate + 2 H(+)</text>
        <dbReference type="Rhea" id="RHEA:14161"/>
        <dbReference type="ChEBI" id="CHEBI:15378"/>
        <dbReference type="ChEBI" id="CHEBI:15379"/>
        <dbReference type="ChEBI" id="CHEBI:15740"/>
        <dbReference type="ChEBI" id="CHEBI:17245"/>
        <dbReference type="ChEBI" id="CHEBI:49016"/>
        <dbReference type="ChEBI" id="CHEBI:49252"/>
        <dbReference type="EC" id="1.13.11.53"/>
    </reaction>
</comment>
<evidence type="ECO:0000256" key="8">
    <source>
        <dbReference type="ARBA" id="ARBA00023004"/>
    </source>
</evidence>
<keyword evidence="10 11" id="KW-0539">Nucleus</keyword>
<comment type="catalytic activity">
    <reaction evidence="1 11">
        <text>1,2-dihydroxy-5-(methylsulfanyl)pent-1-en-3-one + O2 = 4-methylsulfanyl-2-oxobutanoate + formate + 2 H(+)</text>
        <dbReference type="Rhea" id="RHEA:24504"/>
        <dbReference type="ChEBI" id="CHEBI:15378"/>
        <dbReference type="ChEBI" id="CHEBI:15379"/>
        <dbReference type="ChEBI" id="CHEBI:15740"/>
        <dbReference type="ChEBI" id="CHEBI:16723"/>
        <dbReference type="ChEBI" id="CHEBI:49252"/>
        <dbReference type="EC" id="1.13.11.54"/>
    </reaction>
</comment>
<keyword evidence="9 11" id="KW-0486">Methionine biosynthesis</keyword>